<gene>
    <name evidence="7" type="ORF">NCTC10717_02292</name>
</gene>
<keyword evidence="8" id="KW-1185">Reference proteome</keyword>
<keyword evidence="3" id="KW-1266">Target cell cytoplasm</keyword>
<evidence type="ECO:0000313" key="8">
    <source>
        <dbReference type="Proteomes" id="UP000254575"/>
    </source>
</evidence>
<evidence type="ECO:0000256" key="1">
    <source>
        <dbReference type="ARBA" id="ARBA00004219"/>
    </source>
</evidence>
<keyword evidence="2" id="KW-0800">Toxin</keyword>
<dbReference type="Proteomes" id="UP000254575">
    <property type="component" value="Unassembled WGS sequence"/>
</dbReference>
<dbReference type="OrthoDB" id="5697613at2"/>
<evidence type="ECO:0000256" key="3">
    <source>
        <dbReference type="ARBA" id="ARBA00022913"/>
    </source>
</evidence>
<evidence type="ECO:0000259" key="6">
    <source>
        <dbReference type="Pfam" id="PF04829"/>
    </source>
</evidence>
<dbReference type="EMBL" id="UHIA01000004">
    <property type="protein sequence ID" value="SUO98537.1"/>
    <property type="molecule type" value="Genomic_DNA"/>
</dbReference>
<dbReference type="AlphaFoldDB" id="A0A380N3Y7"/>
<comment type="subcellular location">
    <subcellularLocation>
        <location evidence="1">Target cell</location>
        <location evidence="1">Target cell cytoplasm</location>
    </subcellularLocation>
</comment>
<organism evidence="7 8">
    <name type="scientific">Suttonella indologenes</name>
    <dbReference type="NCBI Taxonomy" id="13276"/>
    <lineage>
        <taxon>Bacteria</taxon>
        <taxon>Pseudomonadati</taxon>
        <taxon>Pseudomonadota</taxon>
        <taxon>Gammaproteobacteria</taxon>
        <taxon>Cardiobacteriales</taxon>
        <taxon>Cardiobacteriaceae</taxon>
        <taxon>Suttonella</taxon>
    </lineage>
</organism>
<proteinExistence type="predicted"/>
<dbReference type="InterPro" id="IPR006914">
    <property type="entry name" value="VENN_dom"/>
</dbReference>
<reference evidence="7 8" key="1">
    <citation type="submission" date="2018-06" db="EMBL/GenBank/DDBJ databases">
        <authorList>
            <consortium name="Pathogen Informatics"/>
            <person name="Doyle S."/>
        </authorList>
    </citation>
    <scope>NUCLEOTIDE SEQUENCE [LARGE SCALE GENOMIC DNA]</scope>
    <source>
        <strain evidence="7 8">NCTC10717</strain>
    </source>
</reference>
<accession>A0A380N3Y7</accession>
<evidence type="ECO:0000256" key="2">
    <source>
        <dbReference type="ARBA" id="ARBA00022656"/>
    </source>
</evidence>
<keyword evidence="4" id="KW-0843">Virulence</keyword>
<dbReference type="RefSeq" id="WP_115219350.1">
    <property type="nucleotide sequence ID" value="NZ_UHIA01000004.1"/>
</dbReference>
<sequence length="517" mass="54274">MGASVAVSGKTLGQGEQNNPQESHLKTVADKNGTSSSVGYGSDQDSQSSVTRSGINTQNIRITDEAAQIRLTGKTAEQSKKAIYTTTATETAQAHSGSLNNVFDQEAVQNELDLQVKVTQAFNQNRQAAKAEINKAHDTAKAQLDAGEITQAEYDAKVAQLNGIGFVLDSVAAGLSTPSNSVSGNLIATASPLVTQKVGELFKTGGALHEYEGTVLHGVAQGVVAAAVAAAGDNNALSAGLAAGSAEVLAPKVSQFLYGTSDADKLTSKQKQTISAILGMAGSAMGATVGNSGADVIVSGGLAQNAVQNNGLKEDALKKLGDARKYLDTKSREALDGLIDAYKKGDIELTKKYKSQLDDAIEAWATSGGYEILGVNPKAAVGAMAYATGELLIPTNVTELVPVGKLSKATKALKLSDNVLTKAPQVAIFEKIRTVRSDRYANLTDVQLYNKIEYVMSGQKISVNSGKTIYLSPDKKDILIIDPLNPMGGTIFPNTRDAKRTTKYINKFIEDEGGIKW</sequence>
<evidence type="ECO:0000313" key="7">
    <source>
        <dbReference type="EMBL" id="SUO98537.1"/>
    </source>
</evidence>
<feature type="domain" description="VENN motif-containing" evidence="6">
    <location>
        <begin position="264"/>
        <end position="313"/>
    </location>
</feature>
<dbReference type="GO" id="GO:0090729">
    <property type="term" value="F:toxin activity"/>
    <property type="evidence" value="ECO:0007669"/>
    <property type="project" value="UniProtKB-KW"/>
</dbReference>
<evidence type="ECO:0000256" key="4">
    <source>
        <dbReference type="ARBA" id="ARBA00023026"/>
    </source>
</evidence>
<dbReference type="Pfam" id="PF04829">
    <property type="entry name" value="PT-VENN"/>
    <property type="match status" value="1"/>
</dbReference>
<name>A0A380N3Y7_9GAMM</name>
<feature type="region of interest" description="Disordered" evidence="5">
    <location>
        <begin position="1"/>
        <end position="57"/>
    </location>
</feature>
<evidence type="ECO:0000256" key="5">
    <source>
        <dbReference type="SAM" id="MobiDB-lite"/>
    </source>
</evidence>
<protein>
    <submittedName>
        <fullName evidence="7">Possible hemagglutinin (DUF638)</fullName>
    </submittedName>
</protein>
<feature type="compositionally biased region" description="Polar residues" evidence="5">
    <location>
        <begin position="32"/>
        <end position="57"/>
    </location>
</feature>